<dbReference type="EMBL" id="AP023326">
    <property type="protein sequence ID" value="BCI67108.1"/>
    <property type="molecule type" value="Genomic_DNA"/>
</dbReference>
<keyword evidence="1" id="KW-1133">Transmembrane helix</keyword>
<evidence type="ECO:0000313" key="4">
    <source>
        <dbReference type="Proteomes" id="UP000515220"/>
    </source>
</evidence>
<reference evidence="3 4" key="1">
    <citation type="submission" date="2020-07" db="EMBL/GenBank/DDBJ databases">
        <title>Complete Genome Sequence of an acetic acid bacterium, Acetobacter aceti JCM20276.</title>
        <authorList>
            <person name="Hirose Y."/>
            <person name="Mihara H."/>
        </authorList>
    </citation>
    <scope>NUCLEOTIDE SEQUENCE [LARGE SCALE GENOMIC DNA]</scope>
    <source>
        <strain evidence="3 4">JCM20276</strain>
    </source>
</reference>
<dbReference type="InterPro" id="IPR036465">
    <property type="entry name" value="vWFA_dom_sf"/>
</dbReference>
<name>A0A6S6PH15_ACEAC</name>
<protein>
    <recommendedName>
        <fullName evidence="2">VWFA domain-containing protein</fullName>
    </recommendedName>
</protein>
<dbReference type="SUPFAM" id="SSF53300">
    <property type="entry name" value="vWA-like"/>
    <property type="match status" value="1"/>
</dbReference>
<gene>
    <name evidence="3" type="ORF">AAJCM20276_17320</name>
</gene>
<dbReference type="InterPro" id="IPR002035">
    <property type="entry name" value="VWF_A"/>
</dbReference>
<dbReference type="InterPro" id="IPR028087">
    <property type="entry name" value="Tad_N"/>
</dbReference>
<feature type="transmembrane region" description="Helical" evidence="1">
    <location>
        <begin position="21"/>
        <end position="47"/>
    </location>
</feature>
<evidence type="ECO:0000256" key="1">
    <source>
        <dbReference type="SAM" id="Phobius"/>
    </source>
</evidence>
<keyword evidence="1" id="KW-0812">Transmembrane</keyword>
<proteinExistence type="predicted"/>
<dbReference type="Proteomes" id="UP000515220">
    <property type="component" value="Chromosome"/>
</dbReference>
<evidence type="ECO:0000313" key="3">
    <source>
        <dbReference type="EMBL" id="BCI67108.1"/>
    </source>
</evidence>
<dbReference type="Pfam" id="PF13400">
    <property type="entry name" value="Tad"/>
    <property type="match status" value="1"/>
</dbReference>
<evidence type="ECO:0000259" key="2">
    <source>
        <dbReference type="PROSITE" id="PS50234"/>
    </source>
</evidence>
<sequence>MSYLKKLLVGEISFLKARQGGVAILAAAAMFTIMIGVSVAINVGAIINTKTRLQSIADAAALKAAKAANESLASGGSNAQSNAQTVAETVAQATVNANAAGAGLSDIPTATVTYSSNGGYSSAVTVALSSATKFVMANLLPTMSGVVSVSSTASVTAGQTYVQIVFLVDVSNSMTVGGTQEVINSLLNTPAHCAFACHDTHGYYDSIKSIKCTTQTGSSQTLPACNMRAYAQTNGLDLKIDYVQSALSDLASQISDLSENASNHFLISMITFGTQIEQVLAPTSDQSEISSALSSVDAEDSTPYINSHNSTATGMYGTELDVYNGGYTKTADALNYVVSHLTNVGDGSSADKMTTYVVFLSDGTSDTYVNNNSLAYRNVTTDFGSGCTTLKNMNVKIFSVWTPYYIDESSSWFTEYFGSMPDSGAGSMQAAVQDCATSDDYYFEASDGTEIKQAFSSVFNKIVTDTSLRLTK</sequence>
<keyword evidence="1" id="KW-0472">Membrane</keyword>
<feature type="domain" description="VWFA" evidence="2">
    <location>
        <begin position="163"/>
        <end position="462"/>
    </location>
</feature>
<organism evidence="3 4">
    <name type="scientific">Acetobacter aceti</name>
    <dbReference type="NCBI Taxonomy" id="435"/>
    <lineage>
        <taxon>Bacteria</taxon>
        <taxon>Pseudomonadati</taxon>
        <taxon>Pseudomonadota</taxon>
        <taxon>Alphaproteobacteria</taxon>
        <taxon>Acetobacterales</taxon>
        <taxon>Acetobacteraceae</taxon>
        <taxon>Acetobacter</taxon>
        <taxon>Acetobacter subgen. Acetobacter</taxon>
    </lineage>
</organism>
<dbReference type="PROSITE" id="PS50234">
    <property type="entry name" value="VWFA"/>
    <property type="match status" value="1"/>
</dbReference>
<dbReference type="RefSeq" id="WP_145995893.1">
    <property type="nucleotide sequence ID" value="NZ_AP023326.1"/>
</dbReference>
<dbReference type="AlphaFoldDB" id="A0A6S6PH15"/>
<accession>A0A6S6PH15</accession>
<dbReference type="Gene3D" id="3.40.50.410">
    <property type="entry name" value="von Willebrand factor, type A domain"/>
    <property type="match status" value="1"/>
</dbReference>